<evidence type="ECO:0000256" key="7">
    <source>
        <dbReference type="PROSITE-ProRule" id="PRU00339"/>
    </source>
</evidence>
<feature type="binding site" evidence="8">
    <location>
        <position position="38"/>
    </location>
    <ligand>
        <name>ATP</name>
        <dbReference type="ChEBI" id="CHEBI:30616"/>
    </ligand>
</feature>
<comment type="caution">
    <text evidence="11">The sequence shown here is derived from an EMBL/GenBank/DDBJ whole genome shotgun (WGS) entry which is preliminary data.</text>
</comment>
<dbReference type="Pfam" id="PF13432">
    <property type="entry name" value="TPR_16"/>
    <property type="match status" value="1"/>
</dbReference>
<dbReference type="Proteomes" id="UP000777784">
    <property type="component" value="Unassembled WGS sequence"/>
</dbReference>
<dbReference type="InterPro" id="IPR011990">
    <property type="entry name" value="TPR-like_helical_dom_sf"/>
</dbReference>
<dbReference type="AlphaFoldDB" id="A0A948S1A9"/>
<evidence type="ECO:0000256" key="6">
    <source>
        <dbReference type="ARBA" id="ARBA00022840"/>
    </source>
</evidence>
<dbReference type="InterPro" id="IPR017441">
    <property type="entry name" value="Protein_kinase_ATP_BS"/>
</dbReference>
<evidence type="ECO:0000256" key="5">
    <source>
        <dbReference type="ARBA" id="ARBA00022777"/>
    </source>
</evidence>
<keyword evidence="6 8" id="KW-0067">ATP-binding</keyword>
<keyword evidence="5 11" id="KW-0418">Kinase</keyword>
<dbReference type="EMBL" id="JAHJDP010000119">
    <property type="protein sequence ID" value="MBU2693359.1"/>
    <property type="molecule type" value="Genomic_DNA"/>
</dbReference>
<evidence type="ECO:0000256" key="3">
    <source>
        <dbReference type="ARBA" id="ARBA00022679"/>
    </source>
</evidence>
<feature type="repeat" description="TPR" evidence="7">
    <location>
        <begin position="610"/>
        <end position="643"/>
    </location>
</feature>
<keyword evidence="7" id="KW-0802">TPR repeat</keyword>
<keyword evidence="3" id="KW-0808">Transferase</keyword>
<evidence type="ECO:0000256" key="9">
    <source>
        <dbReference type="SAM" id="MobiDB-lite"/>
    </source>
</evidence>
<dbReference type="InterPro" id="IPR008271">
    <property type="entry name" value="Ser/Thr_kinase_AS"/>
</dbReference>
<name>A0A948S1A9_UNCEI</name>
<evidence type="ECO:0000256" key="4">
    <source>
        <dbReference type="ARBA" id="ARBA00022741"/>
    </source>
</evidence>
<feature type="region of interest" description="Disordered" evidence="9">
    <location>
        <begin position="289"/>
        <end position="314"/>
    </location>
</feature>
<dbReference type="PANTHER" id="PTHR43289">
    <property type="entry name" value="MITOGEN-ACTIVATED PROTEIN KINASE KINASE KINASE 20-RELATED"/>
    <property type="match status" value="1"/>
</dbReference>
<dbReference type="PROSITE" id="PS00108">
    <property type="entry name" value="PROTEIN_KINASE_ST"/>
    <property type="match status" value="1"/>
</dbReference>
<evidence type="ECO:0000313" key="12">
    <source>
        <dbReference type="Proteomes" id="UP000777784"/>
    </source>
</evidence>
<evidence type="ECO:0000313" key="11">
    <source>
        <dbReference type="EMBL" id="MBU2693359.1"/>
    </source>
</evidence>
<dbReference type="PROSITE" id="PS50005">
    <property type="entry name" value="TPR"/>
    <property type="match status" value="1"/>
</dbReference>
<dbReference type="FunFam" id="1.10.510.10:FF:000021">
    <property type="entry name" value="Serine/threonine protein kinase"/>
    <property type="match status" value="1"/>
</dbReference>
<dbReference type="Gene3D" id="3.40.50.10070">
    <property type="entry name" value="TolB, N-terminal domain"/>
    <property type="match status" value="1"/>
</dbReference>
<evidence type="ECO:0000256" key="1">
    <source>
        <dbReference type="ARBA" id="ARBA00012513"/>
    </source>
</evidence>
<proteinExistence type="predicted"/>
<dbReference type="PANTHER" id="PTHR43289:SF6">
    <property type="entry name" value="SERINE_THREONINE-PROTEIN KINASE NEKL-3"/>
    <property type="match status" value="1"/>
</dbReference>
<dbReference type="InterPro" id="IPR000719">
    <property type="entry name" value="Prot_kinase_dom"/>
</dbReference>
<dbReference type="EC" id="2.7.11.1" evidence="1"/>
<evidence type="ECO:0000256" key="8">
    <source>
        <dbReference type="PROSITE-ProRule" id="PRU10141"/>
    </source>
</evidence>
<dbReference type="SUPFAM" id="SSF56112">
    <property type="entry name" value="Protein kinase-like (PK-like)"/>
    <property type="match status" value="1"/>
</dbReference>
<dbReference type="InterPro" id="IPR019734">
    <property type="entry name" value="TPR_rpt"/>
</dbReference>
<dbReference type="GO" id="GO:0004674">
    <property type="term" value="F:protein serine/threonine kinase activity"/>
    <property type="evidence" value="ECO:0007669"/>
    <property type="project" value="UniProtKB-KW"/>
</dbReference>
<feature type="domain" description="Protein kinase" evidence="10">
    <location>
        <begin position="9"/>
        <end position="281"/>
    </location>
</feature>
<evidence type="ECO:0000256" key="2">
    <source>
        <dbReference type="ARBA" id="ARBA00022527"/>
    </source>
</evidence>
<dbReference type="SMART" id="SM00028">
    <property type="entry name" value="TPR"/>
    <property type="match status" value="4"/>
</dbReference>
<keyword evidence="2" id="KW-0723">Serine/threonine-protein kinase</keyword>
<sequence>MIEKTLGHYQILDKLGAGGMGEVYRALDTKLKREVALKLLPADMSTDAARLERLQREAETVARLSHPHIVHIYSLEESGGRHFLTMELIDGEGLDKILPPGGLPSARVFDIAIALCDALSAAHEKGIVHRDIKPANVMVTSGGRVIVLDFGLAKQAGPSKDTIPPESSTTEILPLTGEGAIMGTVPYMSPEQFRGLEADHRSDIFSLGILLYELATGKKPFEGATLSDVGASILRDTPPLLTQYRPDLPRHLGRILAHCMEKEPERRYQSAKDIRNELEALRDEIRSGESSIGDNRRAFEPDATPVPPPEPAVPARPAPELHSIAVLPFVNMSSDAEQEYFSDGISEELLNLLSKVKQLRVTSRSSAFSFKGQNLEIPEIAGRLNVAHILEGSVRKAGNRVRVTAQLIEAAADIHLWSETFDRTLDDIFAIQDEIAAVVVERLRITLLGEPPKSGAPDPKAHALIMQARHMRNLGSVEAYEKAVELCRKALSIDPQYAEALITLAATYTNQASKGLRDPGEGFRLAREAAQKVLAIDPDCARAHSMLGWISGGYDGDLATAARHMQRALALEPTNSAVIGNASGLATFLGRTDDAIALDEYRAARDPVSPNTHVKLGLDYISAGRLDEAISAFRTSLTLSPGYITSQFFIGMVLLLKGESKAALAAFQKELDDDYRLKGIALASYELGRRAEFEAAFTRLRDRCEDAYPSEIAQVYAWIGDADAAFNCLDRAVSQGEALGDQFLQPSYRNLHDDPRWHAFLEKTGKAPEQLAAVTFQVTLPA</sequence>
<feature type="compositionally biased region" description="Pro residues" evidence="9">
    <location>
        <begin position="304"/>
        <end position="314"/>
    </location>
</feature>
<dbReference type="SMART" id="SM00220">
    <property type="entry name" value="S_TKc"/>
    <property type="match status" value="1"/>
</dbReference>
<dbReference type="CDD" id="cd14014">
    <property type="entry name" value="STKc_PknB_like"/>
    <property type="match status" value="1"/>
</dbReference>
<dbReference type="Pfam" id="PF00069">
    <property type="entry name" value="Pkinase"/>
    <property type="match status" value="1"/>
</dbReference>
<gene>
    <name evidence="11" type="ORF">KJ970_20765</name>
</gene>
<evidence type="ECO:0000259" key="10">
    <source>
        <dbReference type="PROSITE" id="PS50011"/>
    </source>
</evidence>
<dbReference type="Gene3D" id="1.25.40.10">
    <property type="entry name" value="Tetratricopeptide repeat domain"/>
    <property type="match status" value="2"/>
</dbReference>
<dbReference type="GO" id="GO:0005524">
    <property type="term" value="F:ATP binding"/>
    <property type="evidence" value="ECO:0007669"/>
    <property type="project" value="UniProtKB-UniRule"/>
</dbReference>
<dbReference type="InterPro" id="IPR011009">
    <property type="entry name" value="Kinase-like_dom_sf"/>
</dbReference>
<keyword evidence="4 8" id="KW-0547">Nucleotide-binding</keyword>
<dbReference type="PROSITE" id="PS50011">
    <property type="entry name" value="PROTEIN_KINASE_DOM"/>
    <property type="match status" value="1"/>
</dbReference>
<accession>A0A948S1A9</accession>
<dbReference type="PROSITE" id="PS00107">
    <property type="entry name" value="PROTEIN_KINASE_ATP"/>
    <property type="match status" value="1"/>
</dbReference>
<dbReference type="Gene3D" id="1.10.510.10">
    <property type="entry name" value="Transferase(Phosphotransferase) domain 1"/>
    <property type="match status" value="1"/>
</dbReference>
<dbReference type="Gene3D" id="3.30.200.20">
    <property type="entry name" value="Phosphorylase Kinase, domain 1"/>
    <property type="match status" value="1"/>
</dbReference>
<protein>
    <recommendedName>
        <fullName evidence="1">non-specific serine/threonine protein kinase</fullName>
        <ecNumber evidence="1">2.7.11.1</ecNumber>
    </recommendedName>
</protein>
<dbReference type="SUPFAM" id="SSF48452">
    <property type="entry name" value="TPR-like"/>
    <property type="match status" value="1"/>
</dbReference>
<organism evidence="11 12">
    <name type="scientific">Eiseniibacteriota bacterium</name>
    <dbReference type="NCBI Taxonomy" id="2212470"/>
    <lineage>
        <taxon>Bacteria</taxon>
        <taxon>Candidatus Eiseniibacteriota</taxon>
    </lineage>
</organism>
<reference evidence="11" key="1">
    <citation type="submission" date="2021-05" db="EMBL/GenBank/DDBJ databases">
        <title>Energy efficiency and biological interactions define the core microbiome of deep oligotrophic groundwater.</title>
        <authorList>
            <person name="Mehrshad M."/>
            <person name="Lopez-Fernandez M."/>
            <person name="Bell E."/>
            <person name="Bernier-Latmani R."/>
            <person name="Bertilsson S."/>
            <person name="Dopson M."/>
        </authorList>
    </citation>
    <scope>NUCLEOTIDE SEQUENCE</scope>
    <source>
        <strain evidence="11">Modern_marine.mb.64</strain>
    </source>
</reference>